<dbReference type="EMBL" id="JAHWZX010000024">
    <property type="protein sequence ID" value="MBW4332332.1"/>
    <property type="molecule type" value="Genomic_DNA"/>
</dbReference>
<gene>
    <name evidence="1" type="ORF">KY084_15880</name>
</gene>
<name>A0ABS6XQ42_9SPHN</name>
<accession>A0ABS6XQ42</accession>
<keyword evidence="2" id="KW-1185">Reference proteome</keyword>
<reference evidence="1 2" key="1">
    <citation type="submission" date="2021-07" db="EMBL/GenBank/DDBJ databases">
        <title>Stakelama flava sp. nov., a novel endophytic bacterium isolated from branch of Kandelia candel.</title>
        <authorList>
            <person name="Tuo L."/>
        </authorList>
    </citation>
    <scope>NUCLEOTIDE SEQUENCE [LARGE SCALE GENOMIC DNA]</scope>
    <source>
        <strain evidence="1 2">CBK3Z-3</strain>
    </source>
</reference>
<comment type="caution">
    <text evidence="1">The sequence shown here is derived from an EMBL/GenBank/DDBJ whole genome shotgun (WGS) entry which is preliminary data.</text>
</comment>
<organism evidence="1 2">
    <name type="scientific">Stakelama flava</name>
    <dbReference type="NCBI Taxonomy" id="2860338"/>
    <lineage>
        <taxon>Bacteria</taxon>
        <taxon>Pseudomonadati</taxon>
        <taxon>Pseudomonadota</taxon>
        <taxon>Alphaproteobacteria</taxon>
        <taxon>Sphingomonadales</taxon>
        <taxon>Sphingomonadaceae</taxon>
        <taxon>Stakelama</taxon>
    </lineage>
</organism>
<evidence type="ECO:0000313" key="1">
    <source>
        <dbReference type="EMBL" id="MBW4332332.1"/>
    </source>
</evidence>
<evidence type="ECO:0000313" key="2">
    <source>
        <dbReference type="Proteomes" id="UP001197214"/>
    </source>
</evidence>
<dbReference type="RefSeq" id="WP_219239434.1">
    <property type="nucleotide sequence ID" value="NZ_JAHWZX010000024.1"/>
</dbReference>
<sequence>MIAYVWWPLSQANRSAAIGSEALGMPDRLASGFVATLADRFDEITSDADHAVLIAQAVLARVAEREALTIAFDGGHRSAAGSRRFVGRI</sequence>
<proteinExistence type="predicted"/>
<dbReference type="Proteomes" id="UP001197214">
    <property type="component" value="Unassembled WGS sequence"/>
</dbReference>
<protein>
    <submittedName>
        <fullName evidence="1">Uncharacterized protein</fullName>
    </submittedName>
</protein>